<evidence type="ECO:0000256" key="8">
    <source>
        <dbReference type="SAM" id="Phobius"/>
    </source>
</evidence>
<feature type="transmembrane region" description="Helical" evidence="8">
    <location>
        <begin position="63"/>
        <end position="82"/>
    </location>
</feature>
<comment type="caution">
    <text evidence="11">The sequence shown here is derived from an EMBL/GenBank/DDBJ whole genome shotgun (WGS) entry which is preliminary data.</text>
</comment>
<dbReference type="RefSeq" id="WP_200104129.1">
    <property type="nucleotide sequence ID" value="NZ_JAEHFV010000001.1"/>
</dbReference>
<evidence type="ECO:0000313" key="12">
    <source>
        <dbReference type="Proteomes" id="UP000609172"/>
    </source>
</evidence>
<keyword evidence="12" id="KW-1185">Reference proteome</keyword>
<feature type="domain" description="Integral membrane protein YccS N-terminal" evidence="9">
    <location>
        <begin position="66"/>
        <end position="328"/>
    </location>
</feature>
<dbReference type="Pfam" id="PF13515">
    <property type="entry name" value="FUSC_2"/>
    <property type="match status" value="1"/>
</dbReference>
<evidence type="ECO:0000259" key="9">
    <source>
        <dbReference type="Pfam" id="PF12805"/>
    </source>
</evidence>
<keyword evidence="3 8" id="KW-0812">Transmembrane</keyword>
<keyword evidence="4 8" id="KW-1133">Transmembrane helix</keyword>
<evidence type="ECO:0000256" key="7">
    <source>
        <dbReference type="SAM" id="Coils"/>
    </source>
</evidence>
<organism evidence="11 12">
    <name type="scientific">Flavobacterium agrisoli</name>
    <dbReference type="NCBI Taxonomy" id="2793066"/>
    <lineage>
        <taxon>Bacteria</taxon>
        <taxon>Pseudomonadati</taxon>
        <taxon>Bacteroidota</taxon>
        <taxon>Flavobacteriia</taxon>
        <taxon>Flavobacteriales</taxon>
        <taxon>Flavobacteriaceae</taxon>
        <taxon>Flavobacterium</taxon>
    </lineage>
</organism>
<accession>A0A934PIW1</accession>
<reference evidence="11" key="1">
    <citation type="submission" date="2020-12" db="EMBL/GenBank/DDBJ databases">
        <title>Bacterial novel species Flavobacterium sp. SE-1-e isolated from soil.</title>
        <authorList>
            <person name="Jung H.-Y."/>
        </authorList>
    </citation>
    <scope>NUCLEOTIDE SEQUENCE</scope>
    <source>
        <strain evidence="11">SE-1-e</strain>
    </source>
</reference>
<comment type="subcellular location">
    <subcellularLocation>
        <location evidence="1">Cell membrane</location>
        <topology evidence="1">Multi-pass membrane protein</topology>
    </subcellularLocation>
</comment>
<dbReference type="Proteomes" id="UP000609172">
    <property type="component" value="Unassembled WGS sequence"/>
</dbReference>
<comment type="similarity">
    <text evidence="6">Belongs to the YccS/YhfK family.</text>
</comment>
<feature type="transmembrane region" description="Helical" evidence="8">
    <location>
        <begin position="88"/>
        <end position="107"/>
    </location>
</feature>
<name>A0A934PIW1_9FLAO</name>
<gene>
    <name evidence="11" type="ORF">I5M07_00070</name>
</gene>
<dbReference type="GO" id="GO:0005886">
    <property type="term" value="C:plasma membrane"/>
    <property type="evidence" value="ECO:0007669"/>
    <property type="project" value="UniProtKB-SubCell"/>
</dbReference>
<sequence>MLRKIIKHAQSVAFASALKVTIAAALPAVIFSWMGQFDIGVACALGAFYAHPTDIPSTIRHKVNGLLVASAIFAGLILIVNLTYHYNLIFYPVLAILLFASSMLTVYGQRASQVSFSALLAISLSFAHIREGWEALWYALYTFSGGIFYLLVSLAFHYVQPFRYVEIELAELIRLTAKYLKLRGDLWNVNADRPKIIQKQLDLQVKINEIHENLRQILFSNKINSGISGQSKKLLIAFITLVEIQELALSTSFDHDKLIDYLKDHPEVLEDYQDLAYKLASKLKKLSTSVHKSIKYGSKQDINKALKKLEQAVENYKNDREIDNRTEVAMMLANMSKYAKNQVEKIRMVDRAFALAIKSFDFKERNKGLEQFMTQQYYPLSTFFDNLSFSSSFFRHSLRLTCTIMVGFLIGKVLPFQNVYWILLTIVVIMRPGYGLTKERSYNRTIGTLVGAVLAFGIVSITTSHLFLSTLAIVCMLIGIYFNQSNYKIGATFITMYVVFVYGIMTPNIHEVIQFRIADTLVGATLAFLANHFLWPSWEFLNTKNFITHSVDANRLYLKETAIYYNNKGIIPIEYRLARKHAFIEIGNLTASFQRMLQEPKSKQKLLPQINKLAVLNHSLLSATASLGTYIQSHKTTSASESFNFIVETVSKKLSISVSILNKEPYDFNPEKDQQALNMRFDELKKVREKIYALNDEKSHDQMQEVQLVIEQLTWMNNIANNILRVSQEFVAANTN</sequence>
<evidence type="ECO:0000259" key="10">
    <source>
        <dbReference type="Pfam" id="PF13515"/>
    </source>
</evidence>
<feature type="transmembrane region" description="Helical" evidence="8">
    <location>
        <begin position="449"/>
        <end position="481"/>
    </location>
</feature>
<protein>
    <submittedName>
        <fullName evidence="11">FUSC family protein</fullName>
    </submittedName>
</protein>
<evidence type="ECO:0000256" key="6">
    <source>
        <dbReference type="ARBA" id="ARBA00043993"/>
    </source>
</evidence>
<dbReference type="Pfam" id="PF12805">
    <property type="entry name" value="FUSC-like"/>
    <property type="match status" value="1"/>
</dbReference>
<proteinExistence type="inferred from homology"/>
<evidence type="ECO:0000313" key="11">
    <source>
        <dbReference type="EMBL" id="MBK0368214.1"/>
    </source>
</evidence>
<keyword evidence="5 8" id="KW-0472">Membrane</keyword>
<feature type="domain" description="Integral membrane bound transporter" evidence="10">
    <location>
        <begin position="408"/>
        <end position="529"/>
    </location>
</feature>
<evidence type="ECO:0000256" key="2">
    <source>
        <dbReference type="ARBA" id="ARBA00022475"/>
    </source>
</evidence>
<evidence type="ECO:0000256" key="3">
    <source>
        <dbReference type="ARBA" id="ARBA00022692"/>
    </source>
</evidence>
<evidence type="ECO:0000256" key="1">
    <source>
        <dbReference type="ARBA" id="ARBA00004651"/>
    </source>
</evidence>
<keyword evidence="2" id="KW-1003">Cell membrane</keyword>
<feature type="coiled-coil region" evidence="7">
    <location>
        <begin position="299"/>
        <end position="326"/>
    </location>
</feature>
<dbReference type="EMBL" id="JAEHFV010000001">
    <property type="protein sequence ID" value="MBK0368214.1"/>
    <property type="molecule type" value="Genomic_DNA"/>
</dbReference>
<keyword evidence="7" id="KW-0175">Coiled coil</keyword>
<dbReference type="InterPro" id="IPR032692">
    <property type="entry name" value="YccS_N"/>
</dbReference>
<evidence type="ECO:0000256" key="4">
    <source>
        <dbReference type="ARBA" id="ARBA00022989"/>
    </source>
</evidence>
<dbReference type="PANTHER" id="PTHR30509:SF8">
    <property type="entry name" value="INNER MEMBRANE PROTEIN YCCS"/>
    <property type="match status" value="1"/>
</dbReference>
<dbReference type="AlphaFoldDB" id="A0A934PIW1"/>
<feature type="transmembrane region" description="Helical" evidence="8">
    <location>
        <begin position="136"/>
        <end position="159"/>
    </location>
</feature>
<feature type="transmembrane region" description="Helical" evidence="8">
    <location>
        <begin position="487"/>
        <end position="505"/>
    </location>
</feature>
<dbReference type="InterPro" id="IPR049453">
    <property type="entry name" value="Memb_transporter_dom"/>
</dbReference>
<evidence type="ECO:0000256" key="5">
    <source>
        <dbReference type="ARBA" id="ARBA00023136"/>
    </source>
</evidence>
<dbReference type="PANTHER" id="PTHR30509">
    <property type="entry name" value="P-HYDROXYBENZOIC ACID EFFLUX PUMP SUBUNIT-RELATED"/>
    <property type="match status" value="1"/>
</dbReference>